<dbReference type="OrthoDB" id="10312304at2759"/>
<keyword evidence="2" id="KW-1185">Reference proteome</keyword>
<organism evidence="1 2">
    <name type="scientific">Aspergillus terreus</name>
    <dbReference type="NCBI Taxonomy" id="33178"/>
    <lineage>
        <taxon>Eukaryota</taxon>
        <taxon>Fungi</taxon>
        <taxon>Dikarya</taxon>
        <taxon>Ascomycota</taxon>
        <taxon>Pezizomycotina</taxon>
        <taxon>Eurotiomycetes</taxon>
        <taxon>Eurotiomycetidae</taxon>
        <taxon>Eurotiales</taxon>
        <taxon>Aspergillaceae</taxon>
        <taxon>Aspergillus</taxon>
        <taxon>Aspergillus subgen. Circumdati</taxon>
    </lineage>
</organism>
<evidence type="ECO:0000313" key="2">
    <source>
        <dbReference type="Proteomes" id="UP000452235"/>
    </source>
</evidence>
<dbReference type="VEuPathDB" id="FungiDB:ATEG_07888"/>
<reference evidence="1 2" key="1">
    <citation type="submission" date="2020-01" db="EMBL/GenBank/DDBJ databases">
        <title>Aspergillus terreus IFO 6365 whole genome shotgun sequence.</title>
        <authorList>
            <person name="Kanamasa S."/>
            <person name="Takahashi H."/>
        </authorList>
    </citation>
    <scope>NUCLEOTIDE SEQUENCE [LARGE SCALE GENOMIC DNA]</scope>
    <source>
        <strain evidence="1 2">IFO 6365</strain>
    </source>
</reference>
<protein>
    <submittedName>
        <fullName evidence="1">Uncharacterized protein</fullName>
    </submittedName>
</protein>
<name>A0A5M3Z8P0_ASPTE</name>
<sequence length="99" mass="11105">MYVWRSLSILLVAALAAAQSPSFDFETLQTLQSDQGDLCLGLAEQLSSLRVEYESFVPSVSGSSANSLKREYERLWDAGSQIQRICNEITRIQQKMENS</sequence>
<dbReference type="EMBL" id="BLJY01000009">
    <property type="protein sequence ID" value="GFF19149.1"/>
    <property type="molecule type" value="Genomic_DNA"/>
</dbReference>
<comment type="caution">
    <text evidence="1">The sequence shown here is derived from an EMBL/GenBank/DDBJ whole genome shotgun (WGS) entry which is preliminary data.</text>
</comment>
<proteinExistence type="predicted"/>
<dbReference type="Proteomes" id="UP000452235">
    <property type="component" value="Unassembled WGS sequence"/>
</dbReference>
<accession>A0A5M3Z8P0</accession>
<gene>
    <name evidence="1" type="ORF">ATEIFO6365_0009051200</name>
</gene>
<dbReference type="AlphaFoldDB" id="A0A5M3Z8P0"/>
<evidence type="ECO:0000313" key="1">
    <source>
        <dbReference type="EMBL" id="GFF19149.1"/>
    </source>
</evidence>